<reference evidence="2" key="1">
    <citation type="journal article" date="2020" name="Cell">
        <title>Large-Scale Comparative Analyses of Tick Genomes Elucidate Their Genetic Diversity and Vector Capacities.</title>
        <authorList>
            <consortium name="Tick Genome and Microbiome Consortium (TIGMIC)"/>
            <person name="Jia N."/>
            <person name="Wang J."/>
            <person name="Shi W."/>
            <person name="Du L."/>
            <person name="Sun Y."/>
            <person name="Zhan W."/>
            <person name="Jiang J.F."/>
            <person name="Wang Q."/>
            <person name="Zhang B."/>
            <person name="Ji P."/>
            <person name="Bell-Sakyi L."/>
            <person name="Cui X.M."/>
            <person name="Yuan T.T."/>
            <person name="Jiang B.G."/>
            <person name="Yang W.F."/>
            <person name="Lam T.T."/>
            <person name="Chang Q.C."/>
            <person name="Ding S.J."/>
            <person name="Wang X.J."/>
            <person name="Zhu J.G."/>
            <person name="Ruan X.D."/>
            <person name="Zhao L."/>
            <person name="Wei J.T."/>
            <person name="Ye R.Z."/>
            <person name="Que T.C."/>
            <person name="Du C.H."/>
            <person name="Zhou Y.H."/>
            <person name="Cheng J.X."/>
            <person name="Dai P.F."/>
            <person name="Guo W.B."/>
            <person name="Han X.H."/>
            <person name="Huang E.J."/>
            <person name="Li L.F."/>
            <person name="Wei W."/>
            <person name="Gao Y.C."/>
            <person name="Liu J.Z."/>
            <person name="Shao H.Z."/>
            <person name="Wang X."/>
            <person name="Wang C.C."/>
            <person name="Yang T.C."/>
            <person name="Huo Q.B."/>
            <person name="Li W."/>
            <person name="Chen H.Y."/>
            <person name="Chen S.E."/>
            <person name="Zhou L.G."/>
            <person name="Ni X.B."/>
            <person name="Tian J.H."/>
            <person name="Sheng Y."/>
            <person name="Liu T."/>
            <person name="Pan Y.S."/>
            <person name="Xia L.Y."/>
            <person name="Li J."/>
            <person name="Zhao F."/>
            <person name="Cao W.C."/>
        </authorList>
    </citation>
    <scope>NUCLEOTIDE SEQUENCE</scope>
    <source>
        <strain evidence="2">Rmic-2018</strain>
    </source>
</reference>
<evidence type="ECO:0000313" key="3">
    <source>
        <dbReference type="Proteomes" id="UP000821866"/>
    </source>
</evidence>
<organism evidence="2 3">
    <name type="scientific">Rhipicephalus microplus</name>
    <name type="common">Cattle tick</name>
    <name type="synonym">Boophilus microplus</name>
    <dbReference type="NCBI Taxonomy" id="6941"/>
    <lineage>
        <taxon>Eukaryota</taxon>
        <taxon>Metazoa</taxon>
        <taxon>Ecdysozoa</taxon>
        <taxon>Arthropoda</taxon>
        <taxon>Chelicerata</taxon>
        <taxon>Arachnida</taxon>
        <taxon>Acari</taxon>
        <taxon>Parasitiformes</taxon>
        <taxon>Ixodida</taxon>
        <taxon>Ixodoidea</taxon>
        <taxon>Ixodidae</taxon>
        <taxon>Rhipicephalinae</taxon>
        <taxon>Rhipicephalus</taxon>
        <taxon>Boophilus</taxon>
    </lineage>
</organism>
<protein>
    <submittedName>
        <fullName evidence="2">Uncharacterized protein</fullName>
    </submittedName>
</protein>
<proteinExistence type="predicted"/>
<name>A0A9J6D0B1_RHIMP</name>
<accession>A0A9J6D0B1</accession>
<feature type="compositionally biased region" description="Basic and acidic residues" evidence="1">
    <location>
        <begin position="101"/>
        <end position="111"/>
    </location>
</feature>
<evidence type="ECO:0000313" key="2">
    <source>
        <dbReference type="EMBL" id="KAH7964356.1"/>
    </source>
</evidence>
<feature type="compositionally biased region" description="Polar residues" evidence="1">
    <location>
        <begin position="128"/>
        <end position="143"/>
    </location>
</feature>
<gene>
    <name evidence="2" type="ORF">HPB51_027420</name>
</gene>
<dbReference type="Proteomes" id="UP000821866">
    <property type="component" value="Unassembled WGS sequence"/>
</dbReference>
<reference evidence="2" key="2">
    <citation type="submission" date="2021-09" db="EMBL/GenBank/DDBJ databases">
        <authorList>
            <person name="Jia N."/>
            <person name="Wang J."/>
            <person name="Shi W."/>
            <person name="Du L."/>
            <person name="Sun Y."/>
            <person name="Zhan W."/>
            <person name="Jiang J."/>
            <person name="Wang Q."/>
            <person name="Zhang B."/>
            <person name="Ji P."/>
            <person name="Sakyi L.B."/>
            <person name="Cui X."/>
            <person name="Yuan T."/>
            <person name="Jiang B."/>
            <person name="Yang W."/>
            <person name="Lam T.T.-Y."/>
            <person name="Chang Q."/>
            <person name="Ding S."/>
            <person name="Wang X."/>
            <person name="Zhu J."/>
            <person name="Ruan X."/>
            <person name="Zhao L."/>
            <person name="Wei J."/>
            <person name="Que T."/>
            <person name="Du C."/>
            <person name="Cheng J."/>
            <person name="Dai P."/>
            <person name="Han X."/>
            <person name="Huang E."/>
            <person name="Gao Y."/>
            <person name="Liu J."/>
            <person name="Shao H."/>
            <person name="Ye R."/>
            <person name="Li L."/>
            <person name="Wei W."/>
            <person name="Wang X."/>
            <person name="Wang C."/>
            <person name="Huo Q."/>
            <person name="Li W."/>
            <person name="Guo W."/>
            <person name="Chen H."/>
            <person name="Chen S."/>
            <person name="Zhou L."/>
            <person name="Zhou L."/>
            <person name="Ni X."/>
            <person name="Tian J."/>
            <person name="Zhou Y."/>
            <person name="Sheng Y."/>
            <person name="Liu T."/>
            <person name="Pan Y."/>
            <person name="Xia L."/>
            <person name="Li J."/>
            <person name="Zhao F."/>
            <person name="Cao W."/>
        </authorList>
    </citation>
    <scope>NUCLEOTIDE SEQUENCE</scope>
    <source>
        <strain evidence="2">Rmic-2018</strain>
        <tissue evidence="2">Larvae</tissue>
    </source>
</reference>
<dbReference type="AlphaFoldDB" id="A0A9J6D0B1"/>
<keyword evidence="3" id="KW-1185">Reference proteome</keyword>
<sequence length="230" mass="24870">MLPVRRLAARYKARRLPGSDRVDGSDHCGPPVAERFNVQDEVQLSIWARIPCIISKAAAVRRCEFNWESPSRQILPTTPAVGAPAAIESPDRAAPSRQRARAREAGGDGKAPHKILKKRKKERAISLSPLSRTPPSETPAPLSNSAIRNALGLAVRPSAAPFRRYTRSSPGFCCCYGRRYRGIGPSPPEARCLSPILRRGNGRNAGARPASEISRALASVAPAPYPVDVV</sequence>
<evidence type="ECO:0000256" key="1">
    <source>
        <dbReference type="SAM" id="MobiDB-lite"/>
    </source>
</evidence>
<dbReference type="EMBL" id="JABSTU010004010">
    <property type="protein sequence ID" value="KAH7964356.1"/>
    <property type="molecule type" value="Genomic_DNA"/>
</dbReference>
<feature type="compositionally biased region" description="Basic residues" evidence="1">
    <location>
        <begin position="112"/>
        <end position="122"/>
    </location>
</feature>
<comment type="caution">
    <text evidence="2">The sequence shown here is derived from an EMBL/GenBank/DDBJ whole genome shotgun (WGS) entry which is preliminary data.</text>
</comment>
<feature type="region of interest" description="Disordered" evidence="1">
    <location>
        <begin position="76"/>
        <end position="143"/>
    </location>
</feature>